<keyword evidence="7" id="KW-1185">Reference proteome</keyword>
<dbReference type="GO" id="GO:0016491">
    <property type="term" value="F:oxidoreductase activity"/>
    <property type="evidence" value="ECO:0007669"/>
    <property type="project" value="UniProtKB-KW"/>
</dbReference>
<proteinExistence type="predicted"/>
<keyword evidence="3" id="KW-0274">FAD</keyword>
<dbReference type="InterPro" id="IPR016166">
    <property type="entry name" value="FAD-bd_PCMH"/>
</dbReference>
<protein>
    <submittedName>
        <fullName evidence="6">FAD linked oxidase domain protein</fullName>
    </submittedName>
</protein>
<dbReference type="Gene3D" id="3.30.465.10">
    <property type="match status" value="1"/>
</dbReference>
<comment type="cofactor">
    <cofactor evidence="1">
        <name>FAD</name>
        <dbReference type="ChEBI" id="CHEBI:57692"/>
    </cofactor>
</comment>
<dbReference type="Pfam" id="PF01565">
    <property type="entry name" value="FAD_binding_4"/>
    <property type="match status" value="1"/>
</dbReference>
<dbReference type="Gene3D" id="3.30.70.2190">
    <property type="match status" value="1"/>
</dbReference>
<dbReference type="Proteomes" id="UP000000845">
    <property type="component" value="Chromosome"/>
</dbReference>
<dbReference type="STRING" id="526218.Sterm_3310"/>
<dbReference type="GO" id="GO:0071949">
    <property type="term" value="F:FAD binding"/>
    <property type="evidence" value="ECO:0007669"/>
    <property type="project" value="InterPro"/>
</dbReference>
<dbReference type="Gene3D" id="3.30.70.2740">
    <property type="match status" value="1"/>
</dbReference>
<dbReference type="KEGG" id="str:Sterm_3310"/>
<dbReference type="AlphaFoldDB" id="D1AQ90"/>
<evidence type="ECO:0000313" key="6">
    <source>
        <dbReference type="EMBL" id="ACZ10150.1"/>
    </source>
</evidence>
<dbReference type="RefSeq" id="WP_012862732.1">
    <property type="nucleotide sequence ID" value="NC_013517.1"/>
</dbReference>
<dbReference type="PROSITE" id="PS51387">
    <property type="entry name" value="FAD_PCMH"/>
    <property type="match status" value="1"/>
</dbReference>
<dbReference type="EMBL" id="CP001739">
    <property type="protein sequence ID" value="ACZ10150.1"/>
    <property type="molecule type" value="Genomic_DNA"/>
</dbReference>
<accession>D1AQ90</accession>
<dbReference type="InterPro" id="IPR016164">
    <property type="entry name" value="FAD-linked_Oxase-like_C"/>
</dbReference>
<sequence>MSYKKIDSHIISEFLSFLDEKQVIASENEKLAYAQDKTEDFVYMPELVLVPGNTEDISKILKICNKHIIPVTVRSTGTGLSGGALPVKGGIVISMEKFNKILNIDTDNFQITTEPFVINYILQQAVKEKGLFYPPDPANYKDCSIGGNISENSGGPKAVKYGTTKDYVLSLEVVLANGDIIHTGRNLIKDVAGYNLTQLFVGSEGTLGIITKATLKLLPVVKENVLMLMSFTSVEDAGKAVNTILNTGIIPSSLEFMERNALIISKEHINAEFPPVSEKTQAHLIVELDGNDYEKLLEERELLKKAVENADNPEFILFANSEEEKEQIWTLRRNTGTAVGDKDVYKEQDISIPRANIPKAVNYINNWCQKYGYTAACYGHAGDGNIHANILRSGVSDDIWNNKLKLHLKELFDYICNALNGSVTGEHGIGFVQREYLPVMIDQTTLNIMKSIKNLLDPNNIINPGKIFLD</sequence>
<dbReference type="InterPro" id="IPR016171">
    <property type="entry name" value="Vanillyl_alc_oxidase_C-sub2"/>
</dbReference>
<dbReference type="InterPro" id="IPR016167">
    <property type="entry name" value="FAD-bd_PCMH_sub1"/>
</dbReference>
<name>D1AQ90_SEBTE</name>
<evidence type="ECO:0000256" key="3">
    <source>
        <dbReference type="ARBA" id="ARBA00022827"/>
    </source>
</evidence>
<dbReference type="PANTHER" id="PTHR42934:SF2">
    <property type="entry name" value="GLYCOLATE OXIDASE SUBUNIT GLCD"/>
    <property type="match status" value="1"/>
</dbReference>
<dbReference type="SUPFAM" id="SSF55103">
    <property type="entry name" value="FAD-linked oxidases, C-terminal domain"/>
    <property type="match status" value="1"/>
</dbReference>
<evidence type="ECO:0000256" key="4">
    <source>
        <dbReference type="ARBA" id="ARBA00023002"/>
    </source>
</evidence>
<dbReference type="InterPro" id="IPR051914">
    <property type="entry name" value="FAD-linked_OxidoTrans_Type4"/>
</dbReference>
<dbReference type="InterPro" id="IPR036318">
    <property type="entry name" value="FAD-bd_PCMH-like_sf"/>
</dbReference>
<keyword evidence="2" id="KW-0285">Flavoprotein</keyword>
<evidence type="ECO:0000259" key="5">
    <source>
        <dbReference type="PROSITE" id="PS51387"/>
    </source>
</evidence>
<dbReference type="HOGENOM" id="CLU_017779_9_2_0"/>
<dbReference type="eggNOG" id="COG0277">
    <property type="taxonomic scope" value="Bacteria"/>
</dbReference>
<feature type="domain" description="FAD-binding PCMH-type" evidence="5">
    <location>
        <begin position="41"/>
        <end position="220"/>
    </location>
</feature>
<dbReference type="InterPro" id="IPR004113">
    <property type="entry name" value="FAD-bd_oxidored_4_C"/>
</dbReference>
<dbReference type="FunFam" id="1.10.45.10:FF:000001">
    <property type="entry name" value="D-lactate dehydrogenase mitochondrial"/>
    <property type="match status" value="1"/>
</dbReference>
<dbReference type="SUPFAM" id="SSF56176">
    <property type="entry name" value="FAD-binding/transporter-associated domain-like"/>
    <property type="match status" value="1"/>
</dbReference>
<evidence type="ECO:0000313" key="7">
    <source>
        <dbReference type="Proteomes" id="UP000000845"/>
    </source>
</evidence>
<organism evidence="6 7">
    <name type="scientific">Sebaldella termitidis (strain ATCC 33386 / NCTC 11300)</name>
    <dbReference type="NCBI Taxonomy" id="526218"/>
    <lineage>
        <taxon>Bacteria</taxon>
        <taxon>Fusobacteriati</taxon>
        <taxon>Fusobacteriota</taxon>
        <taxon>Fusobacteriia</taxon>
        <taxon>Fusobacteriales</taxon>
        <taxon>Leptotrichiaceae</taxon>
        <taxon>Sebaldella</taxon>
    </lineage>
</organism>
<dbReference type="InterPro" id="IPR006094">
    <property type="entry name" value="Oxid_FAD_bind_N"/>
</dbReference>
<dbReference type="Gene3D" id="3.30.43.10">
    <property type="entry name" value="Uridine Diphospho-n-acetylenolpyruvylglucosamine Reductase, domain 2"/>
    <property type="match status" value="1"/>
</dbReference>
<evidence type="ECO:0000256" key="2">
    <source>
        <dbReference type="ARBA" id="ARBA00022630"/>
    </source>
</evidence>
<reference evidence="6 7" key="2">
    <citation type="journal article" date="2010" name="Stand. Genomic Sci.">
        <title>Complete genome sequence of Sebaldella termitidis type strain (NCTC 11300).</title>
        <authorList>
            <person name="Harmon-Smith M."/>
            <person name="Celia L."/>
            <person name="Chertkov O."/>
            <person name="Lapidus A."/>
            <person name="Copeland A."/>
            <person name="Glavina Del Rio T."/>
            <person name="Nolan M."/>
            <person name="Lucas S."/>
            <person name="Tice H."/>
            <person name="Cheng J.F."/>
            <person name="Han C."/>
            <person name="Detter J.C."/>
            <person name="Bruce D."/>
            <person name="Goodwin L."/>
            <person name="Pitluck S."/>
            <person name="Pati A."/>
            <person name="Liolios K."/>
            <person name="Ivanova N."/>
            <person name="Mavromatis K."/>
            <person name="Mikhailova N."/>
            <person name="Chen A."/>
            <person name="Palaniappan K."/>
            <person name="Land M."/>
            <person name="Hauser L."/>
            <person name="Chang Y.J."/>
            <person name="Jeffries C.D."/>
            <person name="Brettin T."/>
            <person name="Goker M."/>
            <person name="Beck B."/>
            <person name="Bristow J."/>
            <person name="Eisen J.A."/>
            <person name="Markowitz V."/>
            <person name="Hugenholtz P."/>
            <person name="Kyrpides N.C."/>
            <person name="Klenk H.P."/>
            <person name="Chen F."/>
        </authorList>
    </citation>
    <scope>NUCLEOTIDE SEQUENCE [LARGE SCALE GENOMIC DNA]</scope>
    <source>
        <strain evidence="7">ATCC 33386 / NCTC 11300</strain>
    </source>
</reference>
<keyword evidence="4" id="KW-0560">Oxidoreductase</keyword>
<dbReference type="Gene3D" id="1.10.45.10">
    <property type="entry name" value="Vanillyl-alcohol Oxidase, Chain A, domain 4"/>
    <property type="match status" value="1"/>
</dbReference>
<reference evidence="7" key="1">
    <citation type="submission" date="2009-09" db="EMBL/GenBank/DDBJ databases">
        <title>The complete chromosome of Sebaldella termitidis ATCC 33386.</title>
        <authorList>
            <consortium name="US DOE Joint Genome Institute (JGI-PGF)"/>
            <person name="Lucas S."/>
            <person name="Copeland A."/>
            <person name="Lapidus A."/>
            <person name="Glavina del Rio T."/>
            <person name="Dalin E."/>
            <person name="Tice H."/>
            <person name="Bruce D."/>
            <person name="Goodwin L."/>
            <person name="Pitluck S."/>
            <person name="Kyrpides N."/>
            <person name="Mavromatis K."/>
            <person name="Ivanova N."/>
            <person name="Mikhailova N."/>
            <person name="Sims D."/>
            <person name="Meincke L."/>
            <person name="Brettin T."/>
            <person name="Detter J.C."/>
            <person name="Han C."/>
            <person name="Larimer F."/>
            <person name="Land M."/>
            <person name="Hauser L."/>
            <person name="Markowitz V."/>
            <person name="Cheng J.F."/>
            <person name="Hugenholtz P."/>
            <person name="Woyke T."/>
            <person name="Wu D."/>
            <person name="Eisen J.A."/>
        </authorList>
    </citation>
    <scope>NUCLEOTIDE SEQUENCE [LARGE SCALE GENOMIC DNA]</scope>
    <source>
        <strain evidence="7">ATCC 33386 / NCTC 11300</strain>
    </source>
</reference>
<gene>
    <name evidence="6" type="ordered locus">Sterm_3310</name>
</gene>
<dbReference type="Pfam" id="PF02913">
    <property type="entry name" value="FAD-oxidase_C"/>
    <property type="match status" value="1"/>
</dbReference>
<evidence type="ECO:0000256" key="1">
    <source>
        <dbReference type="ARBA" id="ARBA00001974"/>
    </source>
</evidence>
<dbReference type="InterPro" id="IPR016169">
    <property type="entry name" value="FAD-bd_PCMH_sub2"/>
</dbReference>
<dbReference type="PANTHER" id="PTHR42934">
    <property type="entry name" value="GLYCOLATE OXIDASE SUBUNIT GLCD"/>
    <property type="match status" value="1"/>
</dbReference>